<accession>A0A1X6X3V1</accession>
<dbReference type="AlphaFoldDB" id="A0A1X6X3V1"/>
<dbReference type="Proteomes" id="UP000195981">
    <property type="component" value="Unassembled WGS sequence"/>
</dbReference>
<keyword evidence="5" id="KW-1185">Reference proteome</keyword>
<dbReference type="Pfam" id="PF00106">
    <property type="entry name" value="adh_short"/>
    <property type="match status" value="1"/>
</dbReference>
<proteinExistence type="inferred from homology"/>
<dbReference type="OrthoDB" id="9775296at2"/>
<dbReference type="RefSeq" id="WP_087104589.1">
    <property type="nucleotide sequence ID" value="NZ_FWFG01000085.1"/>
</dbReference>
<reference evidence="4 5" key="1">
    <citation type="submission" date="2017-02" db="EMBL/GenBank/DDBJ databases">
        <authorList>
            <person name="Peterson S.W."/>
        </authorList>
    </citation>
    <scope>NUCLEOTIDE SEQUENCE [LARGE SCALE GENOMIC DNA]</scope>
    <source>
        <strain evidence="4 5">CIP104813</strain>
    </source>
</reference>
<name>A0A1X6X3V1_9MICO</name>
<dbReference type="Gene3D" id="3.40.50.720">
    <property type="entry name" value="NAD(P)-binding Rossmann-like Domain"/>
    <property type="match status" value="1"/>
</dbReference>
<feature type="region of interest" description="Disordered" evidence="3">
    <location>
        <begin position="1"/>
        <end position="26"/>
    </location>
</feature>
<dbReference type="PANTHER" id="PTHR42901:SF1">
    <property type="entry name" value="ALCOHOL DEHYDROGENASE"/>
    <property type="match status" value="1"/>
</dbReference>
<comment type="similarity">
    <text evidence="1">Belongs to the short-chain dehydrogenases/reductases (SDR) family.</text>
</comment>
<dbReference type="EMBL" id="FWFG01000085">
    <property type="protein sequence ID" value="SLM93416.1"/>
    <property type="molecule type" value="Genomic_DNA"/>
</dbReference>
<feature type="compositionally biased region" description="Polar residues" evidence="3">
    <location>
        <begin position="1"/>
        <end position="11"/>
    </location>
</feature>
<evidence type="ECO:0000313" key="4">
    <source>
        <dbReference type="EMBL" id="SLM93416.1"/>
    </source>
</evidence>
<dbReference type="SUPFAM" id="SSF51735">
    <property type="entry name" value="NAD(P)-binding Rossmann-fold domains"/>
    <property type="match status" value="1"/>
</dbReference>
<protein>
    <submittedName>
        <fullName evidence="4">Short-chain dehydrogenase/reductase SDR</fullName>
    </submittedName>
</protein>
<sequence length="278" mass="29084">MAENTAQTSVAPQHDNDPTAAATPAEGPLTAVVTGASSGIGRATAVRLAADGWRVLAVARREDRLAQLAEEIGCETLAVDVTEDLSVASLVQRVDALFDGRLNALVNIAGGALGVDPVDAADLEQWRTMYETNVLGSARVTRALLPALRASGRGDVLLLTSTAAQAAYEGGAGYNAAKAGEHMLARGLRLELNGEPIRVIEIAPGMVRTEEFSLVRLGGDRAAADRVYEGVEQPLTAEDCADVISYALNAPHHVNLDLVTIRPLAQAANHKVARGRGL</sequence>
<organism evidence="4 5">
    <name type="scientific">Brachybacterium nesterenkovii</name>
    <dbReference type="NCBI Taxonomy" id="47847"/>
    <lineage>
        <taxon>Bacteria</taxon>
        <taxon>Bacillati</taxon>
        <taxon>Actinomycetota</taxon>
        <taxon>Actinomycetes</taxon>
        <taxon>Micrococcales</taxon>
        <taxon>Dermabacteraceae</taxon>
        <taxon>Brachybacterium</taxon>
    </lineage>
</organism>
<evidence type="ECO:0000256" key="2">
    <source>
        <dbReference type="ARBA" id="ARBA00023002"/>
    </source>
</evidence>
<dbReference type="InterPro" id="IPR002347">
    <property type="entry name" value="SDR_fam"/>
</dbReference>
<keyword evidence="2" id="KW-0560">Oxidoreductase</keyword>
<dbReference type="GO" id="GO:0016616">
    <property type="term" value="F:oxidoreductase activity, acting on the CH-OH group of donors, NAD or NADP as acceptor"/>
    <property type="evidence" value="ECO:0007669"/>
    <property type="project" value="UniProtKB-ARBA"/>
</dbReference>
<evidence type="ECO:0000256" key="3">
    <source>
        <dbReference type="SAM" id="MobiDB-lite"/>
    </source>
</evidence>
<evidence type="ECO:0000313" key="5">
    <source>
        <dbReference type="Proteomes" id="UP000195981"/>
    </source>
</evidence>
<dbReference type="PANTHER" id="PTHR42901">
    <property type="entry name" value="ALCOHOL DEHYDROGENASE"/>
    <property type="match status" value="1"/>
</dbReference>
<dbReference type="InterPro" id="IPR036291">
    <property type="entry name" value="NAD(P)-bd_dom_sf"/>
</dbReference>
<evidence type="ECO:0000256" key="1">
    <source>
        <dbReference type="ARBA" id="ARBA00006484"/>
    </source>
</evidence>
<gene>
    <name evidence="4" type="ORF">FM110_09805</name>
</gene>
<dbReference type="FunFam" id="3.40.50.720:FF:000047">
    <property type="entry name" value="NADP-dependent L-serine/L-allo-threonine dehydrogenase"/>
    <property type="match status" value="1"/>
</dbReference>
<dbReference type="PRINTS" id="PR00081">
    <property type="entry name" value="GDHRDH"/>
</dbReference>